<protein>
    <recommendedName>
        <fullName evidence="1">non-specific serine/threonine protein kinase</fullName>
        <ecNumber evidence="1">2.7.11.1</ecNumber>
    </recommendedName>
</protein>
<dbReference type="InterPro" id="IPR017441">
    <property type="entry name" value="Protein_kinase_ATP_BS"/>
</dbReference>
<proteinExistence type="predicted"/>
<organism evidence="11 12">
    <name type="scientific">Actinomycetospora corticicola</name>
    <dbReference type="NCBI Taxonomy" id="663602"/>
    <lineage>
        <taxon>Bacteria</taxon>
        <taxon>Bacillati</taxon>
        <taxon>Actinomycetota</taxon>
        <taxon>Actinomycetes</taxon>
        <taxon>Pseudonocardiales</taxon>
        <taxon>Pseudonocardiaceae</taxon>
        <taxon>Actinomycetospora</taxon>
    </lineage>
</organism>
<gene>
    <name evidence="11" type="ORF">BJ983_005326</name>
</gene>
<comment type="caution">
    <text evidence="11">The sequence shown here is derived from an EMBL/GenBank/DDBJ whole genome shotgun (WGS) entry which is preliminary data.</text>
</comment>
<keyword evidence="5 11" id="KW-0418">Kinase</keyword>
<keyword evidence="12" id="KW-1185">Reference proteome</keyword>
<dbReference type="Gene3D" id="1.10.510.10">
    <property type="entry name" value="Transferase(Phosphotransferase) domain 1"/>
    <property type="match status" value="1"/>
</dbReference>
<keyword evidence="4 7" id="KW-0547">Nucleotide-binding</keyword>
<evidence type="ECO:0000256" key="4">
    <source>
        <dbReference type="ARBA" id="ARBA00022741"/>
    </source>
</evidence>
<dbReference type="SMART" id="SM00220">
    <property type="entry name" value="S_TKc"/>
    <property type="match status" value="1"/>
</dbReference>
<dbReference type="Pfam" id="PF00069">
    <property type="entry name" value="Pkinase"/>
    <property type="match status" value="1"/>
</dbReference>
<dbReference type="Proteomes" id="UP000535890">
    <property type="component" value="Unassembled WGS sequence"/>
</dbReference>
<keyword evidence="9" id="KW-1133">Transmembrane helix</keyword>
<evidence type="ECO:0000256" key="3">
    <source>
        <dbReference type="ARBA" id="ARBA00022679"/>
    </source>
</evidence>
<feature type="region of interest" description="Disordered" evidence="8">
    <location>
        <begin position="292"/>
        <end position="388"/>
    </location>
</feature>
<evidence type="ECO:0000313" key="12">
    <source>
        <dbReference type="Proteomes" id="UP000535890"/>
    </source>
</evidence>
<dbReference type="InterPro" id="IPR000719">
    <property type="entry name" value="Prot_kinase_dom"/>
</dbReference>
<evidence type="ECO:0000256" key="6">
    <source>
        <dbReference type="ARBA" id="ARBA00022840"/>
    </source>
</evidence>
<evidence type="ECO:0000256" key="7">
    <source>
        <dbReference type="PROSITE-ProRule" id="PRU10141"/>
    </source>
</evidence>
<evidence type="ECO:0000256" key="8">
    <source>
        <dbReference type="SAM" id="MobiDB-lite"/>
    </source>
</evidence>
<dbReference type="EMBL" id="JACCBN010000001">
    <property type="protein sequence ID" value="NYD39224.1"/>
    <property type="molecule type" value="Genomic_DNA"/>
</dbReference>
<reference evidence="11 12" key="1">
    <citation type="submission" date="2020-07" db="EMBL/GenBank/DDBJ databases">
        <title>Sequencing the genomes of 1000 actinobacteria strains.</title>
        <authorList>
            <person name="Klenk H.-P."/>
        </authorList>
    </citation>
    <scope>NUCLEOTIDE SEQUENCE [LARGE SCALE GENOMIC DNA]</scope>
    <source>
        <strain evidence="11 12">DSM 45772</strain>
    </source>
</reference>
<dbReference type="SUPFAM" id="SSF56112">
    <property type="entry name" value="Protein kinase-like (PK-like)"/>
    <property type="match status" value="1"/>
</dbReference>
<dbReference type="InterPro" id="IPR011009">
    <property type="entry name" value="Kinase-like_dom_sf"/>
</dbReference>
<evidence type="ECO:0000256" key="5">
    <source>
        <dbReference type="ARBA" id="ARBA00022777"/>
    </source>
</evidence>
<feature type="compositionally biased region" description="Pro residues" evidence="8">
    <location>
        <begin position="360"/>
        <end position="372"/>
    </location>
</feature>
<dbReference type="PROSITE" id="PS00108">
    <property type="entry name" value="PROTEIN_KINASE_ST"/>
    <property type="match status" value="1"/>
</dbReference>
<sequence length="419" mass="43543">MTTGTEDLTGSSLGRYRVEGVIGRGGMSTVYRATDTRLGRIVALKVIDPSLAGDEEFRERFRDEARNTSAVDHPHVVPLYDVDSVDDRLYIAMRFVEGPDLATLIGGRPLAPDRALRLLDQVADALDAVHAHGLVHLDVKPANVLVGGSTSGADHAYLADFGLTHRGATGHRTRGGDFLGSPTFAAPEHLRGEPVDARTDLYSLGCVLYTCLTGHAPYRGSVTEVIDAHLAGAVPTASHGVALGPDVDALVRRALSVDPAGRPASARDLIAEARSVLARRPAFPTAVAAAAAPAPPLAREGNPHADRALGSSPHGAPPPARPVPQRQPWPTADVRRQQPATPGRPHLPAAGPVVGNGMPPRAPLPPRPPAPPQRTRAPAPPSDLGAFGRGGAPGRPVVALVVGGAVLALLIVVAVLLLS</sequence>
<dbReference type="CDD" id="cd14014">
    <property type="entry name" value="STKc_PknB_like"/>
    <property type="match status" value="1"/>
</dbReference>
<dbReference type="PANTHER" id="PTHR43289">
    <property type="entry name" value="MITOGEN-ACTIVATED PROTEIN KINASE KINASE KINASE 20-RELATED"/>
    <property type="match status" value="1"/>
</dbReference>
<keyword evidence="2" id="KW-0723">Serine/threonine-protein kinase</keyword>
<feature type="binding site" evidence="7">
    <location>
        <position position="45"/>
    </location>
    <ligand>
        <name>ATP</name>
        <dbReference type="ChEBI" id="CHEBI:30616"/>
    </ligand>
</feature>
<dbReference type="AlphaFoldDB" id="A0A7Y9E158"/>
<keyword evidence="6 7" id="KW-0067">ATP-binding</keyword>
<keyword evidence="9" id="KW-0472">Membrane</keyword>
<evidence type="ECO:0000256" key="9">
    <source>
        <dbReference type="SAM" id="Phobius"/>
    </source>
</evidence>
<dbReference type="GO" id="GO:0005524">
    <property type="term" value="F:ATP binding"/>
    <property type="evidence" value="ECO:0007669"/>
    <property type="project" value="UniProtKB-UniRule"/>
</dbReference>
<evidence type="ECO:0000256" key="2">
    <source>
        <dbReference type="ARBA" id="ARBA00022527"/>
    </source>
</evidence>
<dbReference type="InterPro" id="IPR008271">
    <property type="entry name" value="Ser/Thr_kinase_AS"/>
</dbReference>
<dbReference type="GO" id="GO:0004674">
    <property type="term" value="F:protein serine/threonine kinase activity"/>
    <property type="evidence" value="ECO:0007669"/>
    <property type="project" value="UniProtKB-KW"/>
</dbReference>
<keyword evidence="9" id="KW-0812">Transmembrane</keyword>
<accession>A0A7Y9E158</accession>
<feature type="transmembrane region" description="Helical" evidence="9">
    <location>
        <begin position="397"/>
        <end position="418"/>
    </location>
</feature>
<dbReference type="EC" id="2.7.11.1" evidence="1"/>
<name>A0A7Y9E158_9PSEU</name>
<dbReference type="PROSITE" id="PS00107">
    <property type="entry name" value="PROTEIN_KINASE_ATP"/>
    <property type="match status" value="1"/>
</dbReference>
<feature type="compositionally biased region" description="Pro residues" evidence="8">
    <location>
        <begin position="315"/>
        <end position="327"/>
    </location>
</feature>
<dbReference type="PROSITE" id="PS50011">
    <property type="entry name" value="PROTEIN_KINASE_DOM"/>
    <property type="match status" value="1"/>
</dbReference>
<evidence type="ECO:0000256" key="1">
    <source>
        <dbReference type="ARBA" id="ARBA00012513"/>
    </source>
</evidence>
<dbReference type="PANTHER" id="PTHR43289:SF6">
    <property type="entry name" value="SERINE_THREONINE-PROTEIN KINASE NEKL-3"/>
    <property type="match status" value="1"/>
</dbReference>
<feature type="domain" description="Protein kinase" evidence="10">
    <location>
        <begin position="16"/>
        <end position="283"/>
    </location>
</feature>
<evidence type="ECO:0000313" key="11">
    <source>
        <dbReference type="EMBL" id="NYD39224.1"/>
    </source>
</evidence>
<evidence type="ECO:0000259" key="10">
    <source>
        <dbReference type="PROSITE" id="PS50011"/>
    </source>
</evidence>
<keyword evidence="3 11" id="KW-0808">Transferase</keyword>
<dbReference type="RefSeq" id="WP_343054362.1">
    <property type="nucleotide sequence ID" value="NZ_BAABHP010000001.1"/>
</dbReference>
<dbReference type="Gene3D" id="3.30.200.20">
    <property type="entry name" value="Phosphorylase Kinase, domain 1"/>
    <property type="match status" value="1"/>
</dbReference>